<keyword evidence="2" id="KW-1185">Reference proteome</keyword>
<dbReference type="HOGENOM" id="CLU_980353_0_0_1"/>
<evidence type="ECO:0000313" key="1">
    <source>
        <dbReference type="EMBL" id="ESK83988.1"/>
    </source>
</evidence>
<dbReference type="AlphaFoldDB" id="V2WB05"/>
<dbReference type="Proteomes" id="UP000017559">
    <property type="component" value="Unassembled WGS sequence"/>
</dbReference>
<reference evidence="1 2" key="1">
    <citation type="journal article" date="2014" name="BMC Genomics">
        <title>Genome and secretome analysis of the hemibiotrophic fungal pathogen, Moniliophthora roreri, which causes frosty pod rot disease of cacao: mechanisms of the biotrophic and necrotrophic phases.</title>
        <authorList>
            <person name="Meinhardt L.W."/>
            <person name="Costa G.G.L."/>
            <person name="Thomazella D.P.T."/>
            <person name="Teixeira P.J.P.L."/>
            <person name="Carazzolle M.F."/>
            <person name="Schuster S.C."/>
            <person name="Carlson J.E."/>
            <person name="Guiltinan M.J."/>
            <person name="Mieczkowski P."/>
            <person name="Farmer A."/>
            <person name="Ramaraj T."/>
            <person name="Crozier J."/>
            <person name="Davis R.E."/>
            <person name="Shao J."/>
            <person name="Melnick R.L."/>
            <person name="Pereira G.A.G."/>
            <person name="Bailey B.A."/>
        </authorList>
    </citation>
    <scope>NUCLEOTIDE SEQUENCE [LARGE SCALE GENOMIC DNA]</scope>
    <source>
        <strain evidence="1 2">MCA 2997</strain>
    </source>
</reference>
<protein>
    <submittedName>
        <fullName evidence="1">Uncharacterized protein</fullName>
    </submittedName>
</protein>
<organism evidence="1 2">
    <name type="scientific">Moniliophthora roreri (strain MCA 2997)</name>
    <name type="common">Cocoa frosty pod rot fungus</name>
    <name type="synonym">Crinipellis roreri</name>
    <dbReference type="NCBI Taxonomy" id="1381753"/>
    <lineage>
        <taxon>Eukaryota</taxon>
        <taxon>Fungi</taxon>
        <taxon>Dikarya</taxon>
        <taxon>Basidiomycota</taxon>
        <taxon>Agaricomycotina</taxon>
        <taxon>Agaricomycetes</taxon>
        <taxon>Agaricomycetidae</taxon>
        <taxon>Agaricales</taxon>
        <taxon>Marasmiineae</taxon>
        <taxon>Marasmiaceae</taxon>
        <taxon>Moniliophthora</taxon>
    </lineage>
</organism>
<dbReference type="KEGG" id="mrr:Moror_7486"/>
<accession>V2WB05</accession>
<gene>
    <name evidence="1" type="ORF">Moror_7486</name>
</gene>
<dbReference type="EMBL" id="AWSO01001396">
    <property type="protein sequence ID" value="ESK83988.1"/>
    <property type="molecule type" value="Genomic_DNA"/>
</dbReference>
<evidence type="ECO:0000313" key="2">
    <source>
        <dbReference type="Proteomes" id="UP000017559"/>
    </source>
</evidence>
<sequence>MTPTITRARLSFFTISSSDFIIINKAPEQPKLVGLRDESKAIRLTPDVGRSTPTLSAGGWVEFRRRSSHGCTRFTRILQTYVAEQLSFHRSHKETAYGYQFNPSRPNGSLRINTEGRFWTWLVAHHAGNGSCIELVAHPPSTQPSTYDEHRTVRSACQCGPPPTARSPYNEHTAREPRPAQLSQFQVDPAGELWPEETQQGLGFHVAMPEDALQLGPLGILEHEEKVPKQSGFSAIGRGGRAFNFDLGLEQYQQASLCWCSSGSTRPFKHGPFVSQFWHSQQWM</sequence>
<name>V2WB05_MONRO</name>
<comment type="caution">
    <text evidence="1">The sequence shown here is derived from an EMBL/GenBank/DDBJ whole genome shotgun (WGS) entry which is preliminary data.</text>
</comment>
<proteinExistence type="predicted"/>